<dbReference type="FunFam" id="1.25.70.10:FF:000026">
    <property type="entry name" value="Mitochondrial transcription termination factor family protein"/>
    <property type="match status" value="1"/>
</dbReference>
<protein>
    <recommendedName>
        <fullName evidence="6">Mitochondrial transcription termination factor</fullName>
    </recommendedName>
</protein>
<keyword evidence="5" id="KW-1185">Reference proteome</keyword>
<dbReference type="EMBL" id="JAXIOK010000011">
    <property type="protein sequence ID" value="KAK4759757.1"/>
    <property type="molecule type" value="Genomic_DNA"/>
</dbReference>
<keyword evidence="2" id="KW-0806">Transcription termination</keyword>
<comment type="caution">
    <text evidence="4">The sequence shown here is derived from an EMBL/GenBank/DDBJ whole genome shotgun (WGS) entry which is preliminary data.</text>
</comment>
<evidence type="ECO:0000256" key="2">
    <source>
        <dbReference type="ARBA" id="ARBA00022472"/>
    </source>
</evidence>
<comment type="similarity">
    <text evidence="1">Belongs to the mTERF family.</text>
</comment>
<dbReference type="InterPro" id="IPR003690">
    <property type="entry name" value="MTERF"/>
</dbReference>
<dbReference type="AlphaFoldDB" id="A0AAN7K8Y2"/>
<proteinExistence type="inferred from homology"/>
<dbReference type="PANTHER" id="PTHR13068:SF223">
    <property type="entry name" value="MITOCHONDRIAL TRANSCRIPTION TERMINATION FACTOR FAMILY PROTEIN"/>
    <property type="match status" value="1"/>
</dbReference>
<gene>
    <name evidence="4" type="ORF">SAY87_022888</name>
</gene>
<keyword evidence="3" id="KW-0809">Transit peptide</keyword>
<organism evidence="4 5">
    <name type="scientific">Trapa incisa</name>
    <dbReference type="NCBI Taxonomy" id="236973"/>
    <lineage>
        <taxon>Eukaryota</taxon>
        <taxon>Viridiplantae</taxon>
        <taxon>Streptophyta</taxon>
        <taxon>Embryophyta</taxon>
        <taxon>Tracheophyta</taxon>
        <taxon>Spermatophyta</taxon>
        <taxon>Magnoliopsida</taxon>
        <taxon>eudicotyledons</taxon>
        <taxon>Gunneridae</taxon>
        <taxon>Pentapetalae</taxon>
        <taxon>rosids</taxon>
        <taxon>malvids</taxon>
        <taxon>Myrtales</taxon>
        <taxon>Lythraceae</taxon>
        <taxon>Trapa</taxon>
    </lineage>
</organism>
<dbReference type="Pfam" id="PF02536">
    <property type="entry name" value="mTERF"/>
    <property type="match status" value="1"/>
</dbReference>
<sequence>MIRNAVSKHVPLVSQSPVVSRLLSTVSSVHRESTTIADYVKEKGKHADISKIVCTTDNNAYDAAVQSMSQLNVGAMAAIRSGDKKSVVGIIAERGGECEVLTCELPKDSSDMLKQWGCSDDDIAQLFKRQPSLREARLARLGAKLSTLSRLGIMGSDLVKVINCRPRFLWCRLNDNFDERISYFLSFFGSKEMLRKAIVRNPSFLTHDFHNRIKPAISLYEQLGISRNDLIQMLMSRPTMISRTSFEPEKVDYIHRTGVPPTSKMYKYVVTLIGISRLETIREKMANLEKFGFSEDEVLMFIGRSPLLLTLSVDKVQRNMTFIIGTMKTPARAVLEYPHFLYCNLEATLRPRITLAAQIRDMGLQPQIDGAVHRALRMTEKRFLKAYVRCHPKDVADVLMRTYDHAKGIKRLAGPYKKTPRKGFPF</sequence>
<evidence type="ECO:0008006" key="6">
    <source>
        <dbReference type="Google" id="ProtNLM"/>
    </source>
</evidence>
<keyword evidence="2" id="KW-0805">Transcription regulation</keyword>
<dbReference type="PANTHER" id="PTHR13068">
    <property type="entry name" value="CGI-12 PROTEIN-RELATED"/>
    <property type="match status" value="1"/>
</dbReference>
<dbReference type="GO" id="GO:0003676">
    <property type="term" value="F:nucleic acid binding"/>
    <property type="evidence" value="ECO:0007669"/>
    <property type="project" value="InterPro"/>
</dbReference>
<evidence type="ECO:0000256" key="1">
    <source>
        <dbReference type="ARBA" id="ARBA00007692"/>
    </source>
</evidence>
<dbReference type="Proteomes" id="UP001345219">
    <property type="component" value="Chromosome 17"/>
</dbReference>
<dbReference type="GO" id="GO:0006353">
    <property type="term" value="P:DNA-templated transcription termination"/>
    <property type="evidence" value="ECO:0007669"/>
    <property type="project" value="UniProtKB-KW"/>
</dbReference>
<reference evidence="4 5" key="1">
    <citation type="journal article" date="2023" name="Hortic Res">
        <title>Pangenome of water caltrop reveals structural variations and asymmetric subgenome divergence after allopolyploidization.</title>
        <authorList>
            <person name="Zhang X."/>
            <person name="Chen Y."/>
            <person name="Wang L."/>
            <person name="Yuan Y."/>
            <person name="Fang M."/>
            <person name="Shi L."/>
            <person name="Lu R."/>
            <person name="Comes H.P."/>
            <person name="Ma Y."/>
            <person name="Chen Y."/>
            <person name="Huang G."/>
            <person name="Zhou Y."/>
            <person name="Zheng Z."/>
            <person name="Qiu Y."/>
        </authorList>
    </citation>
    <scope>NUCLEOTIDE SEQUENCE [LARGE SCALE GENOMIC DNA]</scope>
    <source>
        <tissue evidence="4">Roots</tissue>
    </source>
</reference>
<accession>A0AAN7K8Y2</accession>
<keyword evidence="2" id="KW-0804">Transcription</keyword>
<name>A0AAN7K8Y2_9MYRT</name>
<evidence type="ECO:0000313" key="4">
    <source>
        <dbReference type="EMBL" id="KAK4759757.1"/>
    </source>
</evidence>
<dbReference type="Gene3D" id="1.25.70.10">
    <property type="entry name" value="Transcription termination factor 3, mitochondrial"/>
    <property type="match status" value="1"/>
</dbReference>
<evidence type="ECO:0000256" key="3">
    <source>
        <dbReference type="ARBA" id="ARBA00022946"/>
    </source>
</evidence>
<evidence type="ECO:0000313" key="5">
    <source>
        <dbReference type="Proteomes" id="UP001345219"/>
    </source>
</evidence>
<dbReference type="InterPro" id="IPR038538">
    <property type="entry name" value="MTERF_sf"/>
</dbReference>
<dbReference type="SMART" id="SM00733">
    <property type="entry name" value="Mterf"/>
    <property type="match status" value="6"/>
</dbReference>